<protein>
    <submittedName>
        <fullName evidence="2">Uncharacterized protein</fullName>
    </submittedName>
</protein>
<feature type="region of interest" description="Disordered" evidence="1">
    <location>
        <begin position="1"/>
        <end position="33"/>
    </location>
</feature>
<feature type="region of interest" description="Disordered" evidence="1">
    <location>
        <begin position="141"/>
        <end position="172"/>
    </location>
</feature>
<evidence type="ECO:0000313" key="3">
    <source>
        <dbReference type="Proteomes" id="UP000188320"/>
    </source>
</evidence>
<proteinExistence type="predicted"/>
<keyword evidence="3" id="KW-1185">Reference proteome</keyword>
<dbReference type="AlphaFoldDB" id="A0A1R1PQB9"/>
<comment type="caution">
    <text evidence="2">The sequence shown here is derived from an EMBL/GenBank/DDBJ whole genome shotgun (WGS) entry which is preliminary data.</text>
</comment>
<dbReference type="EMBL" id="LSSK01000496">
    <property type="protein sequence ID" value="OMH83157.1"/>
    <property type="molecule type" value="Genomic_DNA"/>
</dbReference>
<evidence type="ECO:0000256" key="1">
    <source>
        <dbReference type="SAM" id="MobiDB-lite"/>
    </source>
</evidence>
<name>A0A1R1PQB9_ZANCU</name>
<reference evidence="3" key="1">
    <citation type="submission" date="2017-01" db="EMBL/GenBank/DDBJ databases">
        <authorList>
            <person name="Wang Y."/>
            <person name="White M."/>
            <person name="Kvist S."/>
            <person name="Moncalvo J.-M."/>
        </authorList>
    </citation>
    <scope>NUCLEOTIDE SEQUENCE [LARGE SCALE GENOMIC DNA]</scope>
    <source>
        <strain evidence="3">COL-18-3</strain>
    </source>
</reference>
<organism evidence="2 3">
    <name type="scientific">Zancudomyces culisetae</name>
    <name type="common">Gut fungus</name>
    <name type="synonym">Smittium culisetae</name>
    <dbReference type="NCBI Taxonomy" id="1213189"/>
    <lineage>
        <taxon>Eukaryota</taxon>
        <taxon>Fungi</taxon>
        <taxon>Fungi incertae sedis</taxon>
        <taxon>Zoopagomycota</taxon>
        <taxon>Kickxellomycotina</taxon>
        <taxon>Harpellomycetes</taxon>
        <taxon>Harpellales</taxon>
        <taxon>Legeriomycetaceae</taxon>
        <taxon>Zancudomyces</taxon>
    </lineage>
</organism>
<dbReference type="Proteomes" id="UP000188320">
    <property type="component" value="Unassembled WGS sequence"/>
</dbReference>
<dbReference type="OrthoDB" id="1689567at2759"/>
<accession>A0A1R1PQB9</accession>
<gene>
    <name evidence="2" type="ORF">AX774_g3353</name>
</gene>
<feature type="compositionally biased region" description="Polar residues" evidence="1">
    <location>
        <begin position="161"/>
        <end position="172"/>
    </location>
</feature>
<sequence length="396" mass="44007">MLVGSLSKSAEGSARNILSPVNPKLSDEHKGNKQSFEEIKRMFAKGDANGVYPTGFTDPTRSNLQREQTKTYGSNLKNYTIKSSTTGKHVYDKGVLPTTSLLAGRPSVLYNQIERSLCNSRNYIDTDISTTNDTLLTHRNLHNKPAQDSSTKNNERDIDNTETFSTPNLLTSPKNNDIINDIEFLHQIPTGKDSFSPTINPENDTHSAFCTISSTKKKSRSEHSLSTLEDQKDDVSIISMDRYETSRHLSPDSITNDLGYSHKSSLNTVSVFFKKIIRTLEKFATDYIVLNPYPVPQILSTPPGTEPNHIKTEAVYGAEPLLSSGARDSKSGCITELRWSGNTREEAIAKSMYSDYSQPGMRTCFGILDSDTLTYVYPQLVGTLPQLWLPGKVDSD</sequence>
<evidence type="ECO:0000313" key="2">
    <source>
        <dbReference type="EMBL" id="OMH83157.1"/>
    </source>
</evidence>
<feature type="compositionally biased region" description="Polar residues" evidence="1">
    <location>
        <begin position="1"/>
        <end position="10"/>
    </location>
</feature>